<feature type="compositionally biased region" description="Polar residues" evidence="1">
    <location>
        <begin position="30"/>
        <end position="51"/>
    </location>
</feature>
<dbReference type="PANTHER" id="PTHR45749">
    <property type="match status" value="1"/>
</dbReference>
<dbReference type="OrthoDB" id="665918at2759"/>
<dbReference type="GO" id="GO:0046983">
    <property type="term" value="F:protein dimerization activity"/>
    <property type="evidence" value="ECO:0007669"/>
    <property type="project" value="InterPro"/>
</dbReference>
<sequence>MAIVAMEEQPDNNPEDQGFTPEENIDTNRNDNNVSDHQPMVNSPPTENASVDEQPVFTEDIYDPRNWDNLDNKSRDILVEKGPIRDENIEFPLDTNGRHFSYTHYSRKMSNGEVYDRKWLVYSKHVDRVFCFSCKLFNTENCKSSLGHEGFKDWKHINERLKEHEASIQHITSMNSWNELRVRLGKHETIDKNIQQQITKEKERIRQVLQRIIAVVKFLGKRNLAFRGPSEQLYNDQNDHLRRIQNNEIHYHYLSHKIQNELISLLASDITKSIINNEIHYHYLSHKIQNDHQEQMSLLIRCVNMSTGKVEEYLLGFMKVDDTSGEGLFNSLLDSIKSFGLNIEDVRGQGYDNGSNMKGKHKSVRRRLLDINPRALFMPCACHSLNLTLCDMAKSCGKAISFFGIVQRIYTLFSSSTKRWDVLKYHVESLTVKSWCKTRWESRIKSVKAIRFQAPQIRSALLQLSTDKDTESKDRSDAKNLFDLLGTFDFILGMVIWYDILFTVNKVSKQLQSPSMCIDAALMRIEDTMSYFQNYRNNGFASSLIIAKEIASELGVEPSLPVKRHAKRKKQYDETDCEEANLEAEKAFEVNYFLAMVDIAISSLKSRFEELQSFKDIFGFFMDSITLKSLDTIELRECCTKFANTFSFDGSSDVDLNDLISELSVLQLTLSDKPISAMDIFEYVREVDSYPNTSIAYRLLFIVPVTVASAERSFSKLKLLKNYLRSKMSQERLNGLAILCIEKILLDKIDTDAIINDFASRHVRRQF</sequence>
<evidence type="ECO:0000313" key="4">
    <source>
        <dbReference type="Proteomes" id="UP000244336"/>
    </source>
</evidence>
<reference evidence="3 4" key="1">
    <citation type="submission" date="2018-04" db="EMBL/GenBank/DDBJ databases">
        <title>WGS assembly of Panicum hallii var. hallii HAL2.</title>
        <authorList>
            <person name="Lovell J."/>
            <person name="Jenkins J."/>
            <person name="Lowry D."/>
            <person name="Mamidi S."/>
            <person name="Sreedasyam A."/>
            <person name="Weng X."/>
            <person name="Barry K."/>
            <person name="Bonette J."/>
            <person name="Campitelli B."/>
            <person name="Daum C."/>
            <person name="Gordon S."/>
            <person name="Gould B."/>
            <person name="Lipzen A."/>
            <person name="MacQueen A."/>
            <person name="Palacio-Mejia J."/>
            <person name="Plott C."/>
            <person name="Shakirov E."/>
            <person name="Shu S."/>
            <person name="Yoshinaga Y."/>
            <person name="Zane M."/>
            <person name="Rokhsar D."/>
            <person name="Grimwood J."/>
            <person name="Schmutz J."/>
            <person name="Juenger T."/>
        </authorList>
    </citation>
    <scope>NUCLEOTIDE SEQUENCE [LARGE SCALE GENOMIC DNA]</scope>
    <source>
        <strain evidence="4">cv. HAL2</strain>
    </source>
</reference>
<accession>A0A2T7EJM5</accession>
<gene>
    <name evidence="3" type="ORF">GQ55_3G481800</name>
</gene>
<feature type="domain" description="TTF-type" evidence="2">
    <location>
        <begin position="104"/>
        <end position="189"/>
    </location>
</feature>
<name>A0A2T7EJM5_9POAL</name>
<evidence type="ECO:0000256" key="1">
    <source>
        <dbReference type="SAM" id="MobiDB-lite"/>
    </source>
</evidence>
<protein>
    <recommendedName>
        <fullName evidence="2">TTF-type domain-containing protein</fullName>
    </recommendedName>
</protein>
<dbReference type="InterPro" id="IPR025398">
    <property type="entry name" value="DUF4371"/>
</dbReference>
<dbReference type="Pfam" id="PF14291">
    <property type="entry name" value="DUF4371"/>
    <property type="match status" value="1"/>
</dbReference>
<dbReference type="PANTHER" id="PTHR45749:SF24">
    <property type="entry name" value="TTF-TYPE DOMAIN-CONTAINING PROTEIN"/>
    <property type="match status" value="1"/>
</dbReference>
<keyword evidence="4" id="KW-1185">Reference proteome</keyword>
<organism evidence="3 4">
    <name type="scientific">Panicum hallii var. hallii</name>
    <dbReference type="NCBI Taxonomy" id="1504633"/>
    <lineage>
        <taxon>Eukaryota</taxon>
        <taxon>Viridiplantae</taxon>
        <taxon>Streptophyta</taxon>
        <taxon>Embryophyta</taxon>
        <taxon>Tracheophyta</taxon>
        <taxon>Spermatophyta</taxon>
        <taxon>Magnoliopsida</taxon>
        <taxon>Liliopsida</taxon>
        <taxon>Poales</taxon>
        <taxon>Poaceae</taxon>
        <taxon>PACMAD clade</taxon>
        <taxon>Panicoideae</taxon>
        <taxon>Panicodae</taxon>
        <taxon>Paniceae</taxon>
        <taxon>Panicinae</taxon>
        <taxon>Panicum</taxon>
        <taxon>Panicum sect. Panicum</taxon>
    </lineage>
</organism>
<dbReference type="Gramene" id="PUZ68031">
    <property type="protein sequence ID" value="PUZ68031"/>
    <property type="gene ID" value="GQ55_3G481800"/>
</dbReference>
<dbReference type="InterPro" id="IPR006580">
    <property type="entry name" value="Znf_TTF"/>
</dbReference>
<dbReference type="InterPro" id="IPR008906">
    <property type="entry name" value="HATC_C_dom"/>
</dbReference>
<evidence type="ECO:0000259" key="2">
    <source>
        <dbReference type="SMART" id="SM00597"/>
    </source>
</evidence>
<dbReference type="SMART" id="SM00597">
    <property type="entry name" value="ZnF_TTF"/>
    <property type="match status" value="1"/>
</dbReference>
<dbReference type="SUPFAM" id="SSF53098">
    <property type="entry name" value="Ribonuclease H-like"/>
    <property type="match status" value="1"/>
</dbReference>
<proteinExistence type="predicted"/>
<evidence type="ECO:0000313" key="3">
    <source>
        <dbReference type="EMBL" id="PUZ68031.1"/>
    </source>
</evidence>
<dbReference type="Proteomes" id="UP000244336">
    <property type="component" value="Chromosome 3"/>
</dbReference>
<dbReference type="AlphaFoldDB" id="A0A2T7EJM5"/>
<feature type="region of interest" description="Disordered" evidence="1">
    <location>
        <begin position="1"/>
        <end position="53"/>
    </location>
</feature>
<dbReference type="InterPro" id="IPR012337">
    <property type="entry name" value="RNaseH-like_sf"/>
</dbReference>
<dbReference type="EMBL" id="CM009751">
    <property type="protein sequence ID" value="PUZ68031.1"/>
    <property type="molecule type" value="Genomic_DNA"/>
</dbReference>
<dbReference type="STRING" id="1504633.A0A2T7EJM5"/>
<dbReference type="Pfam" id="PF05699">
    <property type="entry name" value="Dimer_Tnp_hAT"/>
    <property type="match status" value="1"/>
</dbReference>